<dbReference type="InterPro" id="IPR007138">
    <property type="entry name" value="ABM_dom"/>
</dbReference>
<evidence type="ECO:0000313" key="2">
    <source>
        <dbReference type="EMBL" id="TDQ69457.1"/>
    </source>
</evidence>
<dbReference type="SUPFAM" id="SSF54909">
    <property type="entry name" value="Dimeric alpha+beta barrel"/>
    <property type="match status" value="1"/>
</dbReference>
<dbReference type="PROSITE" id="PS51725">
    <property type="entry name" value="ABM"/>
    <property type="match status" value="1"/>
</dbReference>
<evidence type="ECO:0000259" key="1">
    <source>
        <dbReference type="PROSITE" id="PS51725"/>
    </source>
</evidence>
<comment type="caution">
    <text evidence="2">The sequence shown here is derived from an EMBL/GenBank/DDBJ whole genome shotgun (WGS) entry which is preliminary data.</text>
</comment>
<name>A0A484F4B9_9EURY</name>
<reference evidence="2 3" key="1">
    <citation type="submission" date="2019-03" db="EMBL/GenBank/DDBJ databases">
        <title>Genomic Encyclopedia of Type Strains, Phase IV (KMG-IV): sequencing the most valuable type-strain genomes for metagenomic binning, comparative biology and taxonomic classification.</title>
        <authorList>
            <person name="Goeker M."/>
        </authorList>
    </citation>
    <scope>NUCLEOTIDE SEQUENCE [LARGE SCALE GENOMIC DNA]</scope>
    <source>
        <strain evidence="2 3">DSM 13328</strain>
    </source>
</reference>
<dbReference type="GO" id="GO:0004497">
    <property type="term" value="F:monooxygenase activity"/>
    <property type="evidence" value="ECO:0007669"/>
    <property type="project" value="UniProtKB-KW"/>
</dbReference>
<dbReference type="InterPro" id="IPR011008">
    <property type="entry name" value="Dimeric_a/b-barrel"/>
</dbReference>
<dbReference type="PANTHER" id="PTHR33336">
    <property type="entry name" value="QUINOL MONOOXYGENASE YGIN-RELATED"/>
    <property type="match status" value="1"/>
</dbReference>
<dbReference type="Gene3D" id="3.30.70.100">
    <property type="match status" value="1"/>
</dbReference>
<dbReference type="PANTHER" id="PTHR33336:SF3">
    <property type="entry name" value="ABM DOMAIN-CONTAINING PROTEIN"/>
    <property type="match status" value="1"/>
</dbReference>
<dbReference type="Pfam" id="PF03992">
    <property type="entry name" value="ABM"/>
    <property type="match status" value="1"/>
</dbReference>
<dbReference type="EMBL" id="SNYS01000007">
    <property type="protein sequence ID" value="TDQ69457.1"/>
    <property type="molecule type" value="Genomic_DNA"/>
</dbReference>
<protein>
    <submittedName>
        <fullName evidence="2">Quinol monooxygenase YgiN</fullName>
    </submittedName>
</protein>
<dbReference type="InterPro" id="IPR050744">
    <property type="entry name" value="AI-2_Isomerase_LsrG"/>
</dbReference>
<keyword evidence="2" id="KW-0560">Oxidoreductase</keyword>
<sequence length="115" mass="13088">MTDYGKIYKHPDFTLNMVSSMLIVNAVIKIKPGTEKEFLEKVQPLLKASRNDEGCISYGLYKSAEEENSFMMIEQWTSPEMLDKHTKEPHFIKFGEDAGPLMAAPLDIQTYPVAE</sequence>
<gene>
    <name evidence="2" type="ORF">C7391_0785</name>
</gene>
<feature type="domain" description="ABM" evidence="1">
    <location>
        <begin position="22"/>
        <end position="111"/>
    </location>
</feature>
<proteinExistence type="predicted"/>
<dbReference type="Proteomes" id="UP000294855">
    <property type="component" value="Unassembled WGS sequence"/>
</dbReference>
<keyword evidence="3" id="KW-1185">Reference proteome</keyword>
<keyword evidence="2" id="KW-0503">Monooxygenase</keyword>
<accession>A0A484F4B9</accession>
<dbReference type="AlphaFoldDB" id="A0A484F4B9"/>
<organism evidence="2 3">
    <name type="scientific">Methanimicrococcus blatticola</name>
    <dbReference type="NCBI Taxonomy" id="91560"/>
    <lineage>
        <taxon>Archaea</taxon>
        <taxon>Methanobacteriati</taxon>
        <taxon>Methanobacteriota</taxon>
        <taxon>Stenosarchaea group</taxon>
        <taxon>Methanomicrobia</taxon>
        <taxon>Methanosarcinales</taxon>
        <taxon>Methanosarcinaceae</taxon>
        <taxon>Methanimicrococcus</taxon>
    </lineage>
</organism>
<evidence type="ECO:0000313" key="3">
    <source>
        <dbReference type="Proteomes" id="UP000294855"/>
    </source>
</evidence>